<keyword evidence="4 6" id="KW-0694">RNA-binding</keyword>
<evidence type="ECO:0000256" key="2">
    <source>
        <dbReference type="ARBA" id="ARBA00022980"/>
    </source>
</evidence>
<dbReference type="EMBL" id="LUUK01000172">
    <property type="protein sequence ID" value="OAI18191.1"/>
    <property type="molecule type" value="Genomic_DNA"/>
</dbReference>
<dbReference type="PROSITE" id="PS00525">
    <property type="entry name" value="RIBOSOMAL_L6_1"/>
    <property type="match status" value="1"/>
</dbReference>
<reference evidence="9" key="1">
    <citation type="submission" date="2016-03" db="EMBL/GenBank/DDBJ databases">
        <authorList>
            <person name="Heylen K."/>
            <person name="De Vos P."/>
            <person name="Vekeman B."/>
        </authorList>
    </citation>
    <scope>NUCLEOTIDE SEQUENCE [LARGE SCALE GENOMIC DNA]</scope>
    <source>
        <strain evidence="9">R-45383</strain>
    </source>
</reference>
<evidence type="ECO:0000256" key="1">
    <source>
        <dbReference type="ARBA" id="ARBA00009356"/>
    </source>
</evidence>
<sequence length="177" mass="19184">MSRVANSPVTVPAGVEIKLDGKNMLVKGKLGELAFTLNDAVDLELQDNLIRVKWDADCKGAKAHAGTTRASISNMVVGVSDGFVKKMLLVGVGYRAQVKENLLTLALGYSNPVEYPIPDGITIEAPTQTELLVKGRDKQRVGQVASEIRALRPPEPYKGKGVRIADEYVARKEAKKK</sequence>
<evidence type="ECO:0000313" key="9">
    <source>
        <dbReference type="Proteomes" id="UP000077628"/>
    </source>
</evidence>
<keyword evidence="9" id="KW-1185">Reference proteome</keyword>
<dbReference type="PANTHER" id="PTHR11655">
    <property type="entry name" value="60S/50S RIBOSOMAL PROTEIN L6/L9"/>
    <property type="match status" value="1"/>
</dbReference>
<dbReference type="InterPro" id="IPR000702">
    <property type="entry name" value="Ribosomal_uL6-like"/>
</dbReference>
<comment type="caution">
    <text evidence="8">The sequence shown here is derived from an EMBL/GenBank/DDBJ whole genome shotgun (WGS) entry which is preliminary data.</text>
</comment>
<keyword evidence="4 6" id="KW-0699">rRNA-binding</keyword>
<comment type="function">
    <text evidence="4 6">This protein binds to the 23S rRNA, and is important in its secondary structure. It is located near the subunit interface in the base of the L7/L12 stalk, and near the tRNA binding site of the peptidyltransferase center.</text>
</comment>
<dbReference type="HAMAP" id="MF_01365_B">
    <property type="entry name" value="Ribosomal_uL6_B"/>
    <property type="match status" value="1"/>
</dbReference>
<dbReference type="PRINTS" id="PR00059">
    <property type="entry name" value="RIBOSOMALL6"/>
</dbReference>
<dbReference type="GO" id="GO:0002181">
    <property type="term" value="P:cytoplasmic translation"/>
    <property type="evidence" value="ECO:0007669"/>
    <property type="project" value="TreeGrafter"/>
</dbReference>
<name>A0A177NJX4_9GAMM</name>
<keyword evidence="3 4" id="KW-0687">Ribonucleoprotein</keyword>
<evidence type="ECO:0000259" key="7">
    <source>
        <dbReference type="Pfam" id="PF00347"/>
    </source>
</evidence>
<dbReference type="Pfam" id="PF00347">
    <property type="entry name" value="Ribosomal_L6"/>
    <property type="match status" value="2"/>
</dbReference>
<dbReference type="STRING" id="702114.A1355_06405"/>
<organism evidence="8 9">
    <name type="scientific">Methylomonas koyamae</name>
    <dbReference type="NCBI Taxonomy" id="702114"/>
    <lineage>
        <taxon>Bacteria</taxon>
        <taxon>Pseudomonadati</taxon>
        <taxon>Pseudomonadota</taxon>
        <taxon>Gammaproteobacteria</taxon>
        <taxon>Methylococcales</taxon>
        <taxon>Methylococcaceae</taxon>
        <taxon>Methylomonas</taxon>
    </lineage>
</organism>
<dbReference type="PANTHER" id="PTHR11655:SF14">
    <property type="entry name" value="LARGE RIBOSOMAL SUBUNIT PROTEIN UL6M"/>
    <property type="match status" value="1"/>
</dbReference>
<evidence type="ECO:0000256" key="6">
    <source>
        <dbReference type="RuleBase" id="RU003870"/>
    </source>
</evidence>
<dbReference type="RefSeq" id="WP_064028908.1">
    <property type="nucleotide sequence ID" value="NZ_LUUK01000172.1"/>
</dbReference>
<evidence type="ECO:0000256" key="5">
    <source>
        <dbReference type="RuleBase" id="RU003869"/>
    </source>
</evidence>
<dbReference type="FunFam" id="3.90.930.12:FF:000001">
    <property type="entry name" value="50S ribosomal protein L6"/>
    <property type="match status" value="1"/>
</dbReference>
<feature type="domain" description="Large ribosomal subunit protein uL6 alpha-beta" evidence="7">
    <location>
        <begin position="11"/>
        <end position="82"/>
    </location>
</feature>
<evidence type="ECO:0000256" key="4">
    <source>
        <dbReference type="HAMAP-Rule" id="MF_01365"/>
    </source>
</evidence>
<dbReference type="InterPro" id="IPR036789">
    <property type="entry name" value="Ribosomal_uL6-like_a/b-dom_sf"/>
</dbReference>
<comment type="similarity">
    <text evidence="1 4 5">Belongs to the universal ribosomal protein uL6 family.</text>
</comment>
<dbReference type="GO" id="GO:0003735">
    <property type="term" value="F:structural constituent of ribosome"/>
    <property type="evidence" value="ECO:0007669"/>
    <property type="project" value="UniProtKB-UniRule"/>
</dbReference>
<proteinExistence type="inferred from homology"/>
<dbReference type="SUPFAM" id="SSF56053">
    <property type="entry name" value="Ribosomal protein L6"/>
    <property type="match status" value="2"/>
</dbReference>
<dbReference type="Gene3D" id="3.90.930.12">
    <property type="entry name" value="Ribosomal protein L6, alpha-beta domain"/>
    <property type="match status" value="2"/>
</dbReference>
<feature type="domain" description="Large ribosomal subunit protein uL6 alpha-beta" evidence="7">
    <location>
        <begin position="90"/>
        <end position="163"/>
    </location>
</feature>
<protein>
    <recommendedName>
        <fullName evidence="4">Large ribosomal subunit protein uL6</fullName>
    </recommendedName>
</protein>
<dbReference type="InterPro" id="IPR019906">
    <property type="entry name" value="Ribosomal_uL6_bac-type"/>
</dbReference>
<gene>
    <name evidence="4" type="primary">rplF</name>
    <name evidence="8" type="ORF">A1355_06405</name>
</gene>
<dbReference type="NCBIfam" id="TIGR03654">
    <property type="entry name" value="L6_bact"/>
    <property type="match status" value="1"/>
</dbReference>
<evidence type="ECO:0000256" key="3">
    <source>
        <dbReference type="ARBA" id="ARBA00023274"/>
    </source>
</evidence>
<accession>A0A177NJX4</accession>
<dbReference type="PIRSF" id="PIRSF002162">
    <property type="entry name" value="Ribosomal_L6"/>
    <property type="match status" value="1"/>
</dbReference>
<dbReference type="InterPro" id="IPR020040">
    <property type="entry name" value="Ribosomal_uL6_a/b-dom"/>
</dbReference>
<dbReference type="GO" id="GO:0019843">
    <property type="term" value="F:rRNA binding"/>
    <property type="evidence" value="ECO:0007669"/>
    <property type="project" value="UniProtKB-UniRule"/>
</dbReference>
<dbReference type="OrthoDB" id="9805007at2"/>
<comment type="subunit">
    <text evidence="4">Part of the 50S ribosomal subunit.</text>
</comment>
<keyword evidence="2 4" id="KW-0689">Ribosomal protein</keyword>
<dbReference type="InterPro" id="IPR002358">
    <property type="entry name" value="Ribosomal_uL6_CS"/>
</dbReference>
<dbReference type="AlphaFoldDB" id="A0A177NJX4"/>
<evidence type="ECO:0000313" key="8">
    <source>
        <dbReference type="EMBL" id="OAI18191.1"/>
    </source>
</evidence>
<dbReference type="GO" id="GO:0022625">
    <property type="term" value="C:cytosolic large ribosomal subunit"/>
    <property type="evidence" value="ECO:0007669"/>
    <property type="project" value="UniProtKB-UniRule"/>
</dbReference>
<dbReference type="Proteomes" id="UP000077628">
    <property type="component" value="Unassembled WGS sequence"/>
</dbReference>